<dbReference type="GO" id="GO:0008270">
    <property type="term" value="F:zinc ion binding"/>
    <property type="evidence" value="ECO:0007669"/>
    <property type="project" value="UniProtKB-KW"/>
</dbReference>
<dbReference type="InterPro" id="IPR043502">
    <property type="entry name" value="DNA/RNA_pol_sf"/>
</dbReference>
<evidence type="ECO:0000256" key="5">
    <source>
        <dbReference type="PROSITE-ProRule" id="PRU00309"/>
    </source>
</evidence>
<evidence type="ECO:0000256" key="2">
    <source>
        <dbReference type="ARBA" id="ARBA00022771"/>
    </source>
</evidence>
<dbReference type="PROSITE" id="PS50950">
    <property type="entry name" value="ZF_THAP"/>
    <property type="match status" value="1"/>
</dbReference>
<keyword evidence="8" id="KW-1185">Reference proteome</keyword>
<dbReference type="EMBL" id="KQ982944">
    <property type="protein sequence ID" value="KYQ48838.1"/>
    <property type="molecule type" value="Genomic_DNA"/>
</dbReference>
<dbReference type="Gene3D" id="6.20.210.20">
    <property type="entry name" value="THAP domain"/>
    <property type="match status" value="1"/>
</dbReference>
<dbReference type="Pfam" id="PF05485">
    <property type="entry name" value="THAP"/>
    <property type="match status" value="1"/>
</dbReference>
<evidence type="ECO:0000313" key="8">
    <source>
        <dbReference type="Proteomes" id="UP000075809"/>
    </source>
</evidence>
<accession>A0A151WLY7</accession>
<keyword evidence="2 5" id="KW-0863">Zinc-finger</keyword>
<sequence length="419" mass="48880">MPSVYCVLCGNRDKSVSYFAFPKEENIRKQWLAFCGINEQVLNTVTKLCTNHFREEDIIKKPKRSYMKPNTVPFIHGKKGTRSLYLNSFNNKIDYKNKKDIATDRINIDYNVSVNVLFRLVFSFDFKIRAWRKVLDLKQFQNLFCICRGRVARNSLVVFLAVIVFPEHSLFSFSDTVNGKPATSRIRAIGLCATLTIYYKTVPLCSRYVHCTLTRISTPPFSGSSGTPEVCTFQETTTWPTLARQHFAQSVWLRDYIELNTQFRTRAKNDFEKNLYKLMNNAVFGKTMENVRNHNLITVEPCKLEMKFNKPIYVGILDISKVCLMIEFYHEYMMYQDKCKIIYTRIFDIAQESGRDVPSLPNRSRLFTDKNLVIKIFDLNANGYFPLSRTGFYPSFSEYLQRKRTGSVSRQSITECTRN</sequence>
<reference evidence="7 8" key="1">
    <citation type="submission" date="2015-09" db="EMBL/GenBank/DDBJ databases">
        <title>Trachymyrmex zeteki WGS genome.</title>
        <authorList>
            <person name="Nygaard S."/>
            <person name="Hu H."/>
            <person name="Boomsma J."/>
            <person name="Zhang G."/>
        </authorList>
    </citation>
    <scope>NUCLEOTIDE SEQUENCE [LARGE SCALE GENOMIC DNA]</scope>
    <source>
        <strain evidence="7">Tzet28-1</strain>
        <tissue evidence="7">Whole body</tissue>
    </source>
</reference>
<dbReference type="AlphaFoldDB" id="A0A151WLY7"/>
<organism evidence="7 8">
    <name type="scientific">Mycetomoellerius zeteki</name>
    <dbReference type="NCBI Taxonomy" id="64791"/>
    <lineage>
        <taxon>Eukaryota</taxon>
        <taxon>Metazoa</taxon>
        <taxon>Ecdysozoa</taxon>
        <taxon>Arthropoda</taxon>
        <taxon>Hexapoda</taxon>
        <taxon>Insecta</taxon>
        <taxon>Pterygota</taxon>
        <taxon>Neoptera</taxon>
        <taxon>Endopterygota</taxon>
        <taxon>Hymenoptera</taxon>
        <taxon>Apocrita</taxon>
        <taxon>Aculeata</taxon>
        <taxon>Formicoidea</taxon>
        <taxon>Formicidae</taxon>
        <taxon>Myrmicinae</taxon>
        <taxon>Mycetomoellerius</taxon>
    </lineage>
</organism>
<evidence type="ECO:0000256" key="3">
    <source>
        <dbReference type="ARBA" id="ARBA00022833"/>
    </source>
</evidence>
<evidence type="ECO:0000256" key="4">
    <source>
        <dbReference type="ARBA" id="ARBA00023125"/>
    </source>
</evidence>
<dbReference type="SUPFAM" id="SSF57716">
    <property type="entry name" value="Glucocorticoid receptor-like (DNA-binding domain)"/>
    <property type="match status" value="1"/>
</dbReference>
<dbReference type="SMART" id="SM00692">
    <property type="entry name" value="DM3"/>
    <property type="match status" value="1"/>
</dbReference>
<dbReference type="GO" id="GO:0003677">
    <property type="term" value="F:DNA binding"/>
    <property type="evidence" value="ECO:0007669"/>
    <property type="project" value="UniProtKB-UniRule"/>
</dbReference>
<dbReference type="Proteomes" id="UP000075809">
    <property type="component" value="Unassembled WGS sequence"/>
</dbReference>
<dbReference type="STRING" id="64791.A0A151WLY7"/>
<dbReference type="SUPFAM" id="SSF56672">
    <property type="entry name" value="DNA/RNA polymerases"/>
    <property type="match status" value="1"/>
</dbReference>
<keyword evidence="3" id="KW-0862">Zinc</keyword>
<evidence type="ECO:0000259" key="6">
    <source>
        <dbReference type="PROSITE" id="PS50950"/>
    </source>
</evidence>
<dbReference type="InterPro" id="IPR038441">
    <property type="entry name" value="THAP_Znf_sf"/>
</dbReference>
<dbReference type="GO" id="GO:0071897">
    <property type="term" value="P:DNA biosynthetic process"/>
    <property type="evidence" value="ECO:0007669"/>
    <property type="project" value="UniProtKB-ARBA"/>
</dbReference>
<proteinExistence type="predicted"/>
<name>A0A151WLY7_9HYME</name>
<keyword evidence="4 5" id="KW-0238">DNA-binding</keyword>
<dbReference type="InterPro" id="IPR006612">
    <property type="entry name" value="THAP_Znf"/>
</dbReference>
<evidence type="ECO:0000313" key="7">
    <source>
        <dbReference type="EMBL" id="KYQ48838.1"/>
    </source>
</evidence>
<feature type="domain" description="THAP-type" evidence="6">
    <location>
        <begin position="1"/>
        <end position="76"/>
    </location>
</feature>
<dbReference type="SMART" id="SM00980">
    <property type="entry name" value="THAP"/>
    <property type="match status" value="1"/>
</dbReference>
<evidence type="ECO:0000256" key="1">
    <source>
        <dbReference type="ARBA" id="ARBA00022723"/>
    </source>
</evidence>
<protein>
    <recommendedName>
        <fullName evidence="6">THAP-type domain-containing protein</fullName>
    </recommendedName>
</protein>
<keyword evidence="1" id="KW-0479">Metal-binding</keyword>
<gene>
    <name evidence="7" type="ORF">ALC60_11890</name>
</gene>